<comment type="similarity">
    <text evidence="2">Belongs to the SusD family.</text>
</comment>
<dbReference type="Pfam" id="PF07980">
    <property type="entry name" value="SusD_RagB"/>
    <property type="match status" value="1"/>
</dbReference>
<keyword evidence="5" id="KW-0998">Cell outer membrane</keyword>
<feature type="chain" id="PRO_5021285442" evidence="6">
    <location>
        <begin position="31"/>
        <end position="488"/>
    </location>
</feature>
<dbReference type="EMBL" id="SOML01000011">
    <property type="protein sequence ID" value="TFD94217.1"/>
    <property type="molecule type" value="Genomic_DNA"/>
</dbReference>
<dbReference type="Gene3D" id="2.20.20.130">
    <property type="match status" value="1"/>
</dbReference>
<feature type="domain" description="SusD-like N-terminal" evidence="8">
    <location>
        <begin position="28"/>
        <end position="238"/>
    </location>
</feature>
<feature type="domain" description="RagB/SusD" evidence="7">
    <location>
        <begin position="357"/>
        <end position="486"/>
    </location>
</feature>
<dbReference type="PROSITE" id="PS51257">
    <property type="entry name" value="PROKAR_LIPOPROTEIN"/>
    <property type="match status" value="1"/>
</dbReference>
<dbReference type="SUPFAM" id="SSF48452">
    <property type="entry name" value="TPR-like"/>
    <property type="match status" value="1"/>
</dbReference>
<dbReference type="Proteomes" id="UP000297861">
    <property type="component" value="Unassembled WGS sequence"/>
</dbReference>
<comment type="subcellular location">
    <subcellularLocation>
        <location evidence="1">Cell outer membrane</location>
    </subcellularLocation>
</comment>
<evidence type="ECO:0000313" key="10">
    <source>
        <dbReference type="Proteomes" id="UP000297861"/>
    </source>
</evidence>
<dbReference type="InterPro" id="IPR011990">
    <property type="entry name" value="TPR-like_helical_dom_sf"/>
</dbReference>
<evidence type="ECO:0000256" key="3">
    <source>
        <dbReference type="ARBA" id="ARBA00022729"/>
    </source>
</evidence>
<evidence type="ECO:0000256" key="4">
    <source>
        <dbReference type="ARBA" id="ARBA00023136"/>
    </source>
</evidence>
<dbReference type="InterPro" id="IPR033985">
    <property type="entry name" value="SusD-like_N"/>
</dbReference>
<accession>A0A4Y8KX73</accession>
<dbReference type="InterPro" id="IPR012944">
    <property type="entry name" value="SusD_RagB_dom"/>
</dbReference>
<keyword evidence="4" id="KW-0472">Membrane</keyword>
<organism evidence="9 10">
    <name type="scientific">Dysgonomonas capnocytophagoides</name>
    <dbReference type="NCBI Taxonomy" id="45254"/>
    <lineage>
        <taxon>Bacteria</taxon>
        <taxon>Pseudomonadati</taxon>
        <taxon>Bacteroidota</taxon>
        <taxon>Bacteroidia</taxon>
        <taxon>Bacteroidales</taxon>
        <taxon>Dysgonomonadaceae</taxon>
        <taxon>Dysgonomonas</taxon>
    </lineage>
</organism>
<dbReference type="GO" id="GO:0009279">
    <property type="term" value="C:cell outer membrane"/>
    <property type="evidence" value="ECO:0007669"/>
    <property type="project" value="UniProtKB-SubCell"/>
</dbReference>
<dbReference type="Gene3D" id="1.25.40.900">
    <property type="match status" value="1"/>
</dbReference>
<dbReference type="RefSeq" id="WP_134437169.1">
    <property type="nucleotide sequence ID" value="NZ_SOML01000011.1"/>
</dbReference>
<keyword evidence="3 6" id="KW-0732">Signal</keyword>
<dbReference type="AlphaFoldDB" id="A0A4Y8KX73"/>
<feature type="signal peptide" evidence="6">
    <location>
        <begin position="1"/>
        <end position="30"/>
    </location>
</feature>
<reference evidence="9 10" key="1">
    <citation type="submission" date="2019-03" db="EMBL/GenBank/DDBJ databases">
        <title>San Antonio Military Medical Center submission to MRSN (WRAIR), pending publication.</title>
        <authorList>
            <person name="Blyth D.M."/>
            <person name="Mccarthy S.L."/>
            <person name="Schall S.E."/>
            <person name="Stam J.A."/>
            <person name="Ong A.C."/>
            <person name="Mcgann P.T."/>
        </authorList>
    </citation>
    <scope>NUCLEOTIDE SEQUENCE [LARGE SCALE GENOMIC DNA]</scope>
    <source>
        <strain evidence="9 10">MRSN571793</strain>
    </source>
</reference>
<evidence type="ECO:0000259" key="7">
    <source>
        <dbReference type="Pfam" id="PF07980"/>
    </source>
</evidence>
<sequence length="488" mass="54651">MIFNKIKYRKPQIGLWLILALLFSSCSDFLDVDPTGELPSITTVSEANAALNGVYARMKSRRYYGTDLITYGDVRGDDMATSKIGDRTASAYQFANLSSLTYTNVGYFWQYIYDELNRINSLLEKIDSGDIKVTTDAEKSTVNDIKGQLYTLRALAHFNLVRIHGEPYLKNKEALGIVVAERVIDKGEFLKRSTVEDAYTSIVKDLKLAIEDNLISKTKKDGYVNYWGAESLLARVYLHMGNWEGAYNLSVDVIKNGGYSLISNADYVSSWAKSSTTESIFEIVSLETDNADREGIGYVMKPRNSSTKGYGAVSLSDDFIALMNQDPKDVRLGLLQEGDYNAQGYLAKYPGQNDNVYVNNTRVVRLSDVYLMAAEAGVYANKSDASDYLNAIRKRANPEVTDIVATAKLVETERRKELVGEGTRFFDIIRNLGTETVQRKGQKNYPVSSTMLPEISWNNEDTYRLIMPIPSSEMDVNGVIQQNPGYTN</sequence>
<evidence type="ECO:0000256" key="6">
    <source>
        <dbReference type="SAM" id="SignalP"/>
    </source>
</evidence>
<proteinExistence type="inferred from homology"/>
<evidence type="ECO:0000256" key="5">
    <source>
        <dbReference type="ARBA" id="ARBA00023237"/>
    </source>
</evidence>
<dbReference type="Pfam" id="PF14322">
    <property type="entry name" value="SusD-like_3"/>
    <property type="match status" value="1"/>
</dbReference>
<gene>
    <name evidence="9" type="ORF">E2605_15770</name>
</gene>
<keyword evidence="10" id="KW-1185">Reference proteome</keyword>
<evidence type="ECO:0000313" key="9">
    <source>
        <dbReference type="EMBL" id="TFD94217.1"/>
    </source>
</evidence>
<evidence type="ECO:0000259" key="8">
    <source>
        <dbReference type="Pfam" id="PF14322"/>
    </source>
</evidence>
<dbReference type="CDD" id="cd08977">
    <property type="entry name" value="SusD"/>
    <property type="match status" value="1"/>
</dbReference>
<evidence type="ECO:0000256" key="2">
    <source>
        <dbReference type="ARBA" id="ARBA00006275"/>
    </source>
</evidence>
<name>A0A4Y8KX73_9BACT</name>
<dbReference type="OrthoDB" id="1100079at2"/>
<dbReference type="Gene3D" id="1.25.40.390">
    <property type="match status" value="1"/>
</dbReference>
<comment type="caution">
    <text evidence="9">The sequence shown here is derived from an EMBL/GenBank/DDBJ whole genome shotgun (WGS) entry which is preliminary data.</text>
</comment>
<protein>
    <submittedName>
        <fullName evidence="9">RagB/SusD family nutrient uptake outer membrane protein</fullName>
    </submittedName>
</protein>
<evidence type="ECO:0000256" key="1">
    <source>
        <dbReference type="ARBA" id="ARBA00004442"/>
    </source>
</evidence>